<dbReference type="PANTHER" id="PTHR37297:SF1">
    <property type="entry name" value="PROTEIN NRDI"/>
    <property type="match status" value="1"/>
</dbReference>
<gene>
    <name evidence="3" type="primary">nrdI</name>
    <name evidence="4" type="ORF">P344_04440</name>
</gene>
<dbReference type="Proteomes" id="UP000019260">
    <property type="component" value="Chromosome"/>
</dbReference>
<dbReference type="EMBL" id="CP006720">
    <property type="protein sequence ID" value="AHI58211.1"/>
    <property type="molecule type" value="Genomic_DNA"/>
</dbReference>
<dbReference type="HAMAP" id="MF_00128">
    <property type="entry name" value="NrdI"/>
    <property type="match status" value="1"/>
</dbReference>
<dbReference type="GO" id="GO:0010181">
    <property type="term" value="F:FMN binding"/>
    <property type="evidence" value="ECO:0007669"/>
    <property type="project" value="InterPro"/>
</dbReference>
<dbReference type="SUPFAM" id="SSF52218">
    <property type="entry name" value="Flavoproteins"/>
    <property type="match status" value="1"/>
</dbReference>
<dbReference type="HOGENOM" id="CLU_114845_0_0_14"/>
<dbReference type="InterPro" id="IPR029039">
    <property type="entry name" value="Flavoprotein-like_sf"/>
</dbReference>
<dbReference type="PATRIC" id="fig|838561.3.peg.846"/>
<dbReference type="eggNOG" id="COG1780">
    <property type="taxonomic scope" value="Bacteria"/>
</dbReference>
<evidence type="ECO:0000256" key="1">
    <source>
        <dbReference type="ARBA" id="ARBA00003999"/>
    </source>
</evidence>
<dbReference type="OrthoDB" id="350535at2"/>
<dbReference type="Pfam" id="PF07972">
    <property type="entry name" value="Flavodoxin_NdrI"/>
    <property type="match status" value="1"/>
</dbReference>
<dbReference type="RefSeq" id="WP_025317510.1">
    <property type="nucleotide sequence ID" value="NZ_CP002082.1"/>
</dbReference>
<reference evidence="4 5" key="1">
    <citation type="submission" date="2013-09" db="EMBL/GenBank/DDBJ databases">
        <title>Complete genome sequence of Spiroplasma mirum suckling mouse cataract agent.</title>
        <authorList>
            <person name="Landry C.A."/>
            <person name="Bastian F.O."/>
            <person name="Thune R.L."/>
        </authorList>
    </citation>
    <scope>NUCLEOTIDE SEQUENCE [LARGE SCALE GENOMIC DNA]</scope>
    <source>
        <strain evidence="4 5">SMCA</strain>
    </source>
</reference>
<name>W0GLW3_9MOLU</name>
<accession>W0GLW3</accession>
<dbReference type="PANTHER" id="PTHR37297">
    <property type="entry name" value="PROTEIN NRDI"/>
    <property type="match status" value="1"/>
</dbReference>
<dbReference type="KEGG" id="smia:P344_04440"/>
<dbReference type="Gene3D" id="3.40.50.360">
    <property type="match status" value="1"/>
</dbReference>
<protein>
    <recommendedName>
        <fullName evidence="3">Protein NrdI</fullName>
    </recommendedName>
</protein>
<dbReference type="STRING" id="838561.P344_04440"/>
<evidence type="ECO:0000313" key="5">
    <source>
        <dbReference type="Proteomes" id="UP000019260"/>
    </source>
</evidence>
<evidence type="ECO:0000256" key="3">
    <source>
        <dbReference type="HAMAP-Rule" id="MF_00128"/>
    </source>
</evidence>
<keyword evidence="5" id="KW-1185">Reference proteome</keyword>
<dbReference type="AlphaFoldDB" id="W0GLW3"/>
<organism evidence="4 5">
    <name type="scientific">Spiroplasma mirum ATCC 29335</name>
    <dbReference type="NCBI Taxonomy" id="838561"/>
    <lineage>
        <taxon>Bacteria</taxon>
        <taxon>Bacillati</taxon>
        <taxon>Mycoplasmatota</taxon>
        <taxon>Mollicutes</taxon>
        <taxon>Entomoplasmatales</taxon>
        <taxon>Spiroplasmataceae</taxon>
        <taxon>Spiroplasma</taxon>
    </lineage>
</organism>
<comment type="similarity">
    <text evidence="2 3">Belongs to the NrdI family.</text>
</comment>
<sequence>MHEDVIRVSNQSVTKPTGEMYVVYFSSTSNNTHRFIQKLNIKNTRIPYDLSEEILVAKDYVLICPTYGGGGNDYKGAVPKQVIKFLNNNQNRQFCRGVIASGNTNFGDTFAVAGPILSKKLQVPLLYQFELLGTPHDVQTIKKILSDFWKE</sequence>
<dbReference type="KEGG" id="smir:SMM_0740"/>
<evidence type="ECO:0000256" key="2">
    <source>
        <dbReference type="ARBA" id="ARBA00009942"/>
    </source>
</evidence>
<dbReference type="PIRSF" id="PIRSF005087">
    <property type="entry name" value="NrdI"/>
    <property type="match status" value="1"/>
</dbReference>
<evidence type="ECO:0000313" key="4">
    <source>
        <dbReference type="EMBL" id="AHI58211.1"/>
    </source>
</evidence>
<dbReference type="NCBIfam" id="TIGR00333">
    <property type="entry name" value="nrdI"/>
    <property type="match status" value="1"/>
</dbReference>
<dbReference type="InterPro" id="IPR020852">
    <property type="entry name" value="RNR_Ib_NrdI_bac"/>
</dbReference>
<proteinExistence type="inferred from homology"/>
<dbReference type="InterPro" id="IPR004465">
    <property type="entry name" value="RNR_NrdI"/>
</dbReference>
<comment type="function">
    <text evidence="1 3">Probably involved in ribonucleotide reductase function.</text>
</comment>